<keyword evidence="7" id="KW-1185">Reference proteome</keyword>
<feature type="transmembrane region" description="Helical" evidence="5">
    <location>
        <begin position="12"/>
        <end position="33"/>
    </location>
</feature>
<keyword evidence="2 5" id="KW-0812">Transmembrane</keyword>
<dbReference type="InterPro" id="IPR035952">
    <property type="entry name" value="Rhomboid-like_sf"/>
</dbReference>
<evidence type="ECO:0000313" key="7">
    <source>
        <dbReference type="Proteomes" id="UP000317429"/>
    </source>
</evidence>
<dbReference type="KEGG" id="pnd:Pla175_15280"/>
<protein>
    <recommendedName>
        <fullName evidence="8">Rhomboid family protein</fullName>
    </recommendedName>
</protein>
<dbReference type="OrthoDB" id="9778756at2"/>
<dbReference type="AlphaFoldDB" id="A0A518D9I8"/>
<feature type="transmembrane region" description="Helical" evidence="5">
    <location>
        <begin position="158"/>
        <end position="175"/>
    </location>
</feature>
<evidence type="ECO:0008006" key="8">
    <source>
        <dbReference type="Google" id="ProtNLM"/>
    </source>
</evidence>
<sequence>MSWQSQLERRLSWLAVPNVVPAIVVAQVLVYLIDKTQAGQGPAMNVGAKIALLPDRVLQGEWWRVVTFLFEPTGGMLIWQAFTWLLLWSFAGAIERAWGTVSLNLYLIVGYVATVAVAFVIPEGRATNVYLYTSLFLAFAQLYPDTVFYIYFVLPVKAKWLAALTWLFFALRVYSGGWPEALLVLATVADFLLFFSLDLFRSVGHARRKQKFKKLSEQGADRLTHECRVCGLTSQMAPKASFRYCTKCAGTACYCPEHLHKHEHLVATDEA</sequence>
<comment type="subcellular location">
    <subcellularLocation>
        <location evidence="1">Membrane</location>
        <topology evidence="1">Multi-pass membrane protein</topology>
    </subcellularLocation>
</comment>
<dbReference type="RefSeq" id="WP_145282771.1">
    <property type="nucleotide sequence ID" value="NZ_CP036291.1"/>
</dbReference>
<evidence type="ECO:0000256" key="3">
    <source>
        <dbReference type="ARBA" id="ARBA00022989"/>
    </source>
</evidence>
<dbReference type="Proteomes" id="UP000317429">
    <property type="component" value="Chromosome"/>
</dbReference>
<gene>
    <name evidence="6" type="ORF">Pla175_15280</name>
</gene>
<organism evidence="6 7">
    <name type="scientific">Pirellulimonas nuda</name>
    <dbReference type="NCBI Taxonomy" id="2528009"/>
    <lineage>
        <taxon>Bacteria</taxon>
        <taxon>Pseudomonadati</taxon>
        <taxon>Planctomycetota</taxon>
        <taxon>Planctomycetia</taxon>
        <taxon>Pirellulales</taxon>
        <taxon>Lacipirellulaceae</taxon>
        <taxon>Pirellulimonas</taxon>
    </lineage>
</organism>
<evidence type="ECO:0000256" key="5">
    <source>
        <dbReference type="SAM" id="Phobius"/>
    </source>
</evidence>
<feature type="transmembrane region" description="Helical" evidence="5">
    <location>
        <begin position="181"/>
        <end position="200"/>
    </location>
</feature>
<dbReference type="GO" id="GO:0016020">
    <property type="term" value="C:membrane"/>
    <property type="evidence" value="ECO:0007669"/>
    <property type="project" value="UniProtKB-SubCell"/>
</dbReference>
<evidence type="ECO:0000313" key="6">
    <source>
        <dbReference type="EMBL" id="QDU88157.1"/>
    </source>
</evidence>
<accession>A0A518D9I8</accession>
<dbReference type="EMBL" id="CP036291">
    <property type="protein sequence ID" value="QDU88157.1"/>
    <property type="molecule type" value="Genomic_DNA"/>
</dbReference>
<feature type="transmembrane region" description="Helical" evidence="5">
    <location>
        <begin position="129"/>
        <end position="151"/>
    </location>
</feature>
<name>A0A518D9I8_9BACT</name>
<reference evidence="6 7" key="1">
    <citation type="submission" date="2019-02" db="EMBL/GenBank/DDBJ databases">
        <title>Deep-cultivation of Planctomycetes and their phenomic and genomic characterization uncovers novel biology.</title>
        <authorList>
            <person name="Wiegand S."/>
            <person name="Jogler M."/>
            <person name="Boedeker C."/>
            <person name="Pinto D."/>
            <person name="Vollmers J."/>
            <person name="Rivas-Marin E."/>
            <person name="Kohn T."/>
            <person name="Peeters S.H."/>
            <person name="Heuer A."/>
            <person name="Rast P."/>
            <person name="Oberbeckmann S."/>
            <person name="Bunk B."/>
            <person name="Jeske O."/>
            <person name="Meyerdierks A."/>
            <person name="Storesund J.E."/>
            <person name="Kallscheuer N."/>
            <person name="Luecker S."/>
            <person name="Lage O.M."/>
            <person name="Pohl T."/>
            <person name="Merkel B.J."/>
            <person name="Hornburger P."/>
            <person name="Mueller R.-W."/>
            <person name="Bruemmer F."/>
            <person name="Labrenz M."/>
            <person name="Spormann A.M."/>
            <person name="Op den Camp H."/>
            <person name="Overmann J."/>
            <person name="Amann R."/>
            <person name="Jetten M.S.M."/>
            <person name="Mascher T."/>
            <person name="Medema M.H."/>
            <person name="Devos D.P."/>
            <person name="Kaster A.-K."/>
            <person name="Ovreas L."/>
            <person name="Rohde M."/>
            <person name="Galperin M.Y."/>
            <person name="Jogler C."/>
        </authorList>
    </citation>
    <scope>NUCLEOTIDE SEQUENCE [LARGE SCALE GENOMIC DNA]</scope>
    <source>
        <strain evidence="6 7">Pla175</strain>
    </source>
</reference>
<feature type="transmembrane region" description="Helical" evidence="5">
    <location>
        <begin position="62"/>
        <end position="91"/>
    </location>
</feature>
<evidence type="ECO:0000256" key="2">
    <source>
        <dbReference type="ARBA" id="ARBA00022692"/>
    </source>
</evidence>
<proteinExistence type="predicted"/>
<keyword evidence="3 5" id="KW-1133">Transmembrane helix</keyword>
<keyword evidence="4 5" id="KW-0472">Membrane</keyword>
<evidence type="ECO:0000256" key="1">
    <source>
        <dbReference type="ARBA" id="ARBA00004141"/>
    </source>
</evidence>
<feature type="transmembrane region" description="Helical" evidence="5">
    <location>
        <begin position="103"/>
        <end position="123"/>
    </location>
</feature>
<evidence type="ECO:0000256" key="4">
    <source>
        <dbReference type="ARBA" id="ARBA00023136"/>
    </source>
</evidence>
<dbReference type="SUPFAM" id="SSF144091">
    <property type="entry name" value="Rhomboid-like"/>
    <property type="match status" value="1"/>
</dbReference>
<dbReference type="Gene3D" id="1.20.1540.10">
    <property type="entry name" value="Rhomboid-like"/>
    <property type="match status" value="1"/>
</dbReference>